<dbReference type="InterPro" id="IPR029058">
    <property type="entry name" value="AB_hydrolase_fold"/>
</dbReference>
<accession>A0A512M2U7</accession>
<dbReference type="InterPro" id="IPR002925">
    <property type="entry name" value="Dienelactn_hydro"/>
</dbReference>
<dbReference type="EMBL" id="BKAG01000002">
    <property type="protein sequence ID" value="GEP41059.1"/>
    <property type="molecule type" value="Genomic_DNA"/>
</dbReference>
<feature type="domain" description="YqhI" evidence="2">
    <location>
        <begin position="1"/>
        <end position="35"/>
    </location>
</feature>
<dbReference type="PANTHER" id="PTHR46623">
    <property type="entry name" value="CARBOXYMETHYLENEBUTENOLIDASE-RELATED"/>
    <property type="match status" value="1"/>
</dbReference>
<sequence length="299" mass="32479">MNRQTSADFDQELLNLYDEYVHGRVDRRAFLDQASRFAAGGVTAAALLQMLSPNYSLAQQVAKDDPRIEASYAEYDSPKGAGKMRGLLVKPAKASGKVPGIIVVHENRGLNPYVEDVARRLGAAGFVAFAPDALFPLGGYPGSDDEGRTLQAKRDPAQMTEDFVAAAEWLSKHASCNGKMGVVGFCFGGGMSNTLAVRLPDLIQAAVPFYGRQPAAADVPKIKGALLIHYAENDAKVNEGWPAYEAALKENKIRYTAYTYPGTNHGFHNDTTPRYDEAAAKLAWERTLTFFNETLGKPA</sequence>
<proteinExistence type="predicted"/>
<dbReference type="SUPFAM" id="SSF53474">
    <property type="entry name" value="alpha/beta-Hydrolases"/>
    <property type="match status" value="1"/>
</dbReference>
<dbReference type="InterPro" id="IPR051049">
    <property type="entry name" value="Dienelactone_hydrolase-like"/>
</dbReference>
<name>A0A512M2U7_9BACT</name>
<reference evidence="3 4" key="1">
    <citation type="submission" date="2019-07" db="EMBL/GenBank/DDBJ databases">
        <title>Whole genome shotgun sequence of Brevifollis gellanilyticus NBRC 108608.</title>
        <authorList>
            <person name="Hosoyama A."/>
            <person name="Uohara A."/>
            <person name="Ohji S."/>
            <person name="Ichikawa N."/>
        </authorList>
    </citation>
    <scope>NUCLEOTIDE SEQUENCE [LARGE SCALE GENOMIC DNA]</scope>
    <source>
        <strain evidence="3 4">NBRC 108608</strain>
    </source>
</reference>
<evidence type="ECO:0000259" key="1">
    <source>
        <dbReference type="Pfam" id="PF01738"/>
    </source>
</evidence>
<dbReference type="PANTHER" id="PTHR46623:SF6">
    <property type="entry name" value="ALPHA_BETA-HYDROLASES SUPERFAMILY PROTEIN"/>
    <property type="match status" value="1"/>
</dbReference>
<dbReference type="InterPro" id="IPR006311">
    <property type="entry name" value="TAT_signal"/>
</dbReference>
<keyword evidence="4" id="KW-1185">Reference proteome</keyword>
<feature type="domain" description="Dienelactone hydrolase" evidence="1">
    <location>
        <begin position="84"/>
        <end position="294"/>
    </location>
</feature>
<evidence type="ECO:0000313" key="4">
    <source>
        <dbReference type="Proteomes" id="UP000321577"/>
    </source>
</evidence>
<dbReference type="Pfam" id="PF01738">
    <property type="entry name" value="DLH"/>
    <property type="match status" value="1"/>
</dbReference>
<organism evidence="3 4">
    <name type="scientific">Brevifollis gellanilyticus</name>
    <dbReference type="NCBI Taxonomy" id="748831"/>
    <lineage>
        <taxon>Bacteria</taxon>
        <taxon>Pseudomonadati</taxon>
        <taxon>Verrucomicrobiota</taxon>
        <taxon>Verrucomicrobiia</taxon>
        <taxon>Verrucomicrobiales</taxon>
        <taxon>Verrucomicrobiaceae</taxon>
    </lineage>
</organism>
<dbReference type="Gene3D" id="3.40.50.1820">
    <property type="entry name" value="alpha/beta hydrolase"/>
    <property type="match status" value="1"/>
</dbReference>
<evidence type="ECO:0000313" key="3">
    <source>
        <dbReference type="EMBL" id="GEP41059.1"/>
    </source>
</evidence>
<dbReference type="OrthoDB" id="9771666at2"/>
<protein>
    <submittedName>
        <fullName evidence="3">Dienelactone hydrolase</fullName>
    </submittedName>
</protein>
<dbReference type="Pfam" id="PF23678">
    <property type="entry name" value="YqhI"/>
    <property type="match status" value="1"/>
</dbReference>
<dbReference type="RefSeq" id="WP_146848538.1">
    <property type="nucleotide sequence ID" value="NZ_BKAG01000002.1"/>
</dbReference>
<dbReference type="PROSITE" id="PS51318">
    <property type="entry name" value="TAT"/>
    <property type="match status" value="1"/>
</dbReference>
<keyword evidence="3" id="KW-0378">Hydrolase</keyword>
<dbReference type="InterPro" id="IPR057802">
    <property type="entry name" value="YqhI_dom"/>
</dbReference>
<dbReference type="Proteomes" id="UP000321577">
    <property type="component" value="Unassembled WGS sequence"/>
</dbReference>
<gene>
    <name evidence="3" type="ORF">BGE01nite_03500</name>
</gene>
<comment type="caution">
    <text evidence="3">The sequence shown here is derived from an EMBL/GenBank/DDBJ whole genome shotgun (WGS) entry which is preliminary data.</text>
</comment>
<evidence type="ECO:0000259" key="2">
    <source>
        <dbReference type="Pfam" id="PF23678"/>
    </source>
</evidence>
<dbReference type="AlphaFoldDB" id="A0A512M2U7"/>
<dbReference type="GO" id="GO:0016787">
    <property type="term" value="F:hydrolase activity"/>
    <property type="evidence" value="ECO:0007669"/>
    <property type="project" value="UniProtKB-KW"/>
</dbReference>